<proteinExistence type="predicted"/>
<keyword evidence="2" id="KW-1185">Reference proteome</keyword>
<dbReference type="Pfam" id="PF08786">
    <property type="entry name" value="DcrB"/>
    <property type="match status" value="1"/>
</dbReference>
<dbReference type="SUPFAM" id="SSF55724">
    <property type="entry name" value="Mog1p/PsbP-like"/>
    <property type="match status" value="1"/>
</dbReference>
<accession>A0A7H0LIR0</accession>
<reference evidence="1 2" key="1">
    <citation type="submission" date="2020-09" db="EMBL/GenBank/DDBJ databases">
        <title>Sphingomonas sp., a new species isolated from pork steak.</title>
        <authorList>
            <person name="Heidler von Heilborn D."/>
        </authorList>
    </citation>
    <scope>NUCLEOTIDE SEQUENCE [LARGE SCALE GENOMIC DNA]</scope>
    <source>
        <strain evidence="2">S8-3T</strain>
    </source>
</reference>
<dbReference type="RefSeq" id="WP_187761874.1">
    <property type="nucleotide sequence ID" value="NZ_CP061038.1"/>
</dbReference>
<dbReference type="AlphaFoldDB" id="A0A7H0LIR0"/>
<evidence type="ECO:0000313" key="1">
    <source>
        <dbReference type="EMBL" id="QNQ09563.1"/>
    </source>
</evidence>
<gene>
    <name evidence="1" type="ORF">H3Z74_23535</name>
</gene>
<name>A0A7H0LIR0_9SPHN</name>
<dbReference type="EMBL" id="CP061038">
    <property type="protein sequence ID" value="QNQ09563.1"/>
    <property type="molecule type" value="Genomic_DNA"/>
</dbReference>
<organism evidence="1 2">
    <name type="scientific">Sphingomonas alpina</name>
    <dbReference type="NCBI Taxonomy" id="653931"/>
    <lineage>
        <taxon>Bacteria</taxon>
        <taxon>Pseudomonadati</taxon>
        <taxon>Pseudomonadota</taxon>
        <taxon>Alphaproteobacteria</taxon>
        <taxon>Sphingomonadales</taxon>
        <taxon>Sphingomonadaceae</taxon>
        <taxon>Sphingomonas</taxon>
    </lineage>
</organism>
<dbReference type="Gene3D" id="3.40.1000.10">
    <property type="entry name" value="Mog1/PsbP, alpha/beta/alpha sandwich"/>
    <property type="match status" value="1"/>
</dbReference>
<evidence type="ECO:0000313" key="2">
    <source>
        <dbReference type="Proteomes" id="UP000516148"/>
    </source>
</evidence>
<dbReference type="KEGG" id="spap:H3Z74_23535"/>
<protein>
    <submittedName>
        <fullName evidence="1">DcrB-related protein</fullName>
    </submittedName>
</protein>
<sequence length="178" mass="19424">MPGGSSVDDICRALYPGHDSEHRRTGMVANDERSPVVVNAEPPAGWIDKSMIIHSAPLAGGQTIAPTIVIARDALGGRETFREYCNRQIDGFRVTLPQYFRESEGPGRLHERDAFQIQFMWASGAGTLRQRVFFISAGSGVVVTFTTTAAADDYARHEPVFEQSLAHLVIAPAPGNDR</sequence>
<dbReference type="InterPro" id="IPR016123">
    <property type="entry name" value="Mog1/PsbP_a/b/a-sand"/>
</dbReference>
<dbReference type="InterPro" id="IPR014894">
    <property type="entry name" value="DcrB/EagT6"/>
</dbReference>
<dbReference type="Proteomes" id="UP000516148">
    <property type="component" value="Chromosome"/>
</dbReference>